<evidence type="ECO:0000256" key="1">
    <source>
        <dbReference type="SAM" id="MobiDB-lite"/>
    </source>
</evidence>
<accession>A0A250WTR4</accession>
<organism evidence="3 4">
    <name type="scientific">Chlamydomonas eustigma</name>
    <dbReference type="NCBI Taxonomy" id="1157962"/>
    <lineage>
        <taxon>Eukaryota</taxon>
        <taxon>Viridiplantae</taxon>
        <taxon>Chlorophyta</taxon>
        <taxon>core chlorophytes</taxon>
        <taxon>Chlorophyceae</taxon>
        <taxon>CS clade</taxon>
        <taxon>Chlamydomonadales</taxon>
        <taxon>Chlamydomonadaceae</taxon>
        <taxon>Chlamydomonas</taxon>
    </lineage>
</organism>
<feature type="compositionally biased region" description="Basic and acidic residues" evidence="1">
    <location>
        <begin position="92"/>
        <end position="103"/>
    </location>
</feature>
<feature type="transmembrane region" description="Helical" evidence="2">
    <location>
        <begin position="443"/>
        <end position="466"/>
    </location>
</feature>
<keyword evidence="2" id="KW-0472">Membrane</keyword>
<feature type="region of interest" description="Disordered" evidence="1">
    <location>
        <begin position="85"/>
        <end position="143"/>
    </location>
</feature>
<name>A0A250WTR4_9CHLO</name>
<reference evidence="3 4" key="1">
    <citation type="submission" date="2017-08" db="EMBL/GenBank/DDBJ databases">
        <title>Acidophilic green algal genome provides insights into adaptation to an acidic environment.</title>
        <authorList>
            <person name="Hirooka S."/>
            <person name="Hirose Y."/>
            <person name="Kanesaki Y."/>
            <person name="Higuchi S."/>
            <person name="Fujiwara T."/>
            <person name="Onuma R."/>
            <person name="Era A."/>
            <person name="Ohbayashi R."/>
            <person name="Uzuka A."/>
            <person name="Nozaki H."/>
            <person name="Yoshikawa H."/>
            <person name="Miyagishima S.Y."/>
        </authorList>
    </citation>
    <scope>NUCLEOTIDE SEQUENCE [LARGE SCALE GENOMIC DNA]</scope>
    <source>
        <strain evidence="3 4">NIES-2499</strain>
    </source>
</reference>
<keyword evidence="4" id="KW-1185">Reference proteome</keyword>
<dbReference type="Proteomes" id="UP000232323">
    <property type="component" value="Unassembled WGS sequence"/>
</dbReference>
<feature type="transmembrane region" description="Helical" evidence="2">
    <location>
        <begin position="403"/>
        <end position="431"/>
    </location>
</feature>
<evidence type="ECO:0000313" key="4">
    <source>
        <dbReference type="Proteomes" id="UP000232323"/>
    </source>
</evidence>
<evidence type="ECO:0000256" key="2">
    <source>
        <dbReference type="SAM" id="Phobius"/>
    </source>
</evidence>
<keyword evidence="2" id="KW-1133">Transmembrane helix</keyword>
<keyword evidence="2" id="KW-0812">Transmembrane</keyword>
<protein>
    <submittedName>
        <fullName evidence="3">Uncharacterized protein</fullName>
    </submittedName>
</protein>
<feature type="transmembrane region" description="Helical" evidence="2">
    <location>
        <begin position="378"/>
        <end position="397"/>
    </location>
</feature>
<dbReference type="EMBL" id="BEGY01000006">
    <property type="protein sequence ID" value="GAX74213.1"/>
    <property type="molecule type" value="Genomic_DNA"/>
</dbReference>
<gene>
    <name evidence="3" type="ORF">CEUSTIGMA_g1662.t1</name>
</gene>
<feature type="transmembrane region" description="Helical" evidence="2">
    <location>
        <begin position="256"/>
        <end position="277"/>
    </location>
</feature>
<comment type="caution">
    <text evidence="3">The sequence shown here is derived from an EMBL/GenBank/DDBJ whole genome shotgun (WGS) entry which is preliminary data.</text>
</comment>
<sequence length="482" mass="51006">MDVANSIARKHMAQDALITESVDENQGSNGTVGTVVGIGDDAMLLSTERSRCMSVTECSAWSTAAATAKGESPQRLITPASADVIATSPDDDGQHAEDSKSCTKEQPFSRISKHVHFESGEEVHLEIQQQDESTEGAEDTPKWILVTRPDNIADVDGQHSSRSNRRAHPAPLYLPRSTALKQPLLGPGLSADNAGCSNNLVAAISRQSAASFRMFDIRPFVASWHSLRSLLHDMDDRSGIRSCMHPTVPSSLPTRVLLLTVLSLCISTGAVVAVTIPGPARQWASDSEALMILSTLAVLVILLIIISVPRSRLIHPWNIFSALLLTASTSTAAAAAAACLDSPLPLLLALGVTLITMLILACFSLAPQALPSVSLQSSLLTSSVLSLLTFSLTYDLAPSHMVLAWTGLLAGLAGAMALSFSLTAGLLLVIIPGEISHINTSAVLLQAILTPVLIIQATLLTLHQVFVGTDINKDDGEESDKV</sequence>
<feature type="compositionally biased region" description="Basic and acidic residues" evidence="1">
    <location>
        <begin position="115"/>
        <end position="125"/>
    </location>
</feature>
<dbReference type="AlphaFoldDB" id="A0A250WTR4"/>
<feature type="transmembrane region" description="Helical" evidence="2">
    <location>
        <begin position="344"/>
        <end position="366"/>
    </location>
</feature>
<evidence type="ECO:0000313" key="3">
    <source>
        <dbReference type="EMBL" id="GAX74213.1"/>
    </source>
</evidence>
<feature type="transmembrane region" description="Helical" evidence="2">
    <location>
        <begin position="320"/>
        <end position="338"/>
    </location>
</feature>
<feature type="transmembrane region" description="Helical" evidence="2">
    <location>
        <begin position="289"/>
        <end position="308"/>
    </location>
</feature>
<proteinExistence type="predicted"/>